<accession>A0A5C8KC40</accession>
<dbReference type="OrthoDB" id="5292580at2"/>
<sequence length="239" mass="26075">MKKILMLAIFVLAGSATMAQINLNKVKQAIGAGATGQLSTEEVAEGLKQALTTGATKGTDVVSQVDGYLKNPAIMIPFPPEIKRVEDRLRQIGMGSEVDKFVVALNRAAEDAAQEAKPIFVSAIKQMTIQDAWSILKGQDDAATLYLNRTTSPQLNEKFMPIIKNSLSKVNATQYYTNLITAYNKLPMVQKVNPNLDEYATGKAIDGLFVMVAQEEKNIRQNPGARSTELLQKVFGAQK</sequence>
<dbReference type="Pfam" id="PF13852">
    <property type="entry name" value="DUF4197"/>
    <property type="match status" value="1"/>
</dbReference>
<organism evidence="2 3">
    <name type="scientific">Pontibacter qinzhouensis</name>
    <dbReference type="NCBI Taxonomy" id="2603253"/>
    <lineage>
        <taxon>Bacteria</taxon>
        <taxon>Pseudomonadati</taxon>
        <taxon>Bacteroidota</taxon>
        <taxon>Cytophagia</taxon>
        <taxon>Cytophagales</taxon>
        <taxon>Hymenobacteraceae</taxon>
        <taxon>Pontibacter</taxon>
    </lineage>
</organism>
<gene>
    <name evidence="2" type="ORF">FVR03_08635</name>
</gene>
<dbReference type="EMBL" id="VRTY01000026">
    <property type="protein sequence ID" value="TXK47925.1"/>
    <property type="molecule type" value="Genomic_DNA"/>
</dbReference>
<evidence type="ECO:0000256" key="1">
    <source>
        <dbReference type="SAM" id="SignalP"/>
    </source>
</evidence>
<dbReference type="Proteomes" id="UP000321926">
    <property type="component" value="Unassembled WGS sequence"/>
</dbReference>
<dbReference type="AlphaFoldDB" id="A0A5C8KC40"/>
<dbReference type="RefSeq" id="WP_147921346.1">
    <property type="nucleotide sequence ID" value="NZ_VRTY01000026.1"/>
</dbReference>
<evidence type="ECO:0000313" key="2">
    <source>
        <dbReference type="EMBL" id="TXK47925.1"/>
    </source>
</evidence>
<reference evidence="2 3" key="1">
    <citation type="submission" date="2019-08" db="EMBL/GenBank/DDBJ databases">
        <authorList>
            <person name="Shi S."/>
        </authorList>
    </citation>
    <scope>NUCLEOTIDE SEQUENCE [LARGE SCALE GENOMIC DNA]</scope>
    <source>
        <strain evidence="2 3">GY10130</strain>
    </source>
</reference>
<dbReference type="InterPro" id="IPR025245">
    <property type="entry name" value="DUF4197"/>
</dbReference>
<comment type="caution">
    <text evidence="2">The sequence shown here is derived from an EMBL/GenBank/DDBJ whole genome shotgun (WGS) entry which is preliminary data.</text>
</comment>
<feature type="signal peptide" evidence="1">
    <location>
        <begin position="1"/>
        <end position="19"/>
    </location>
</feature>
<evidence type="ECO:0000313" key="3">
    <source>
        <dbReference type="Proteomes" id="UP000321926"/>
    </source>
</evidence>
<keyword evidence="1" id="KW-0732">Signal</keyword>
<feature type="chain" id="PRO_5023141153" evidence="1">
    <location>
        <begin position="20"/>
        <end position="239"/>
    </location>
</feature>
<keyword evidence="3" id="KW-1185">Reference proteome</keyword>
<name>A0A5C8KC40_9BACT</name>
<protein>
    <submittedName>
        <fullName evidence="2">DUF4197 domain-containing protein</fullName>
    </submittedName>
</protein>
<proteinExistence type="predicted"/>